<dbReference type="InterPro" id="IPR000719">
    <property type="entry name" value="Prot_kinase_dom"/>
</dbReference>
<dbReference type="Gene3D" id="1.10.510.10">
    <property type="entry name" value="Transferase(Phosphotransferase) domain 1"/>
    <property type="match status" value="1"/>
</dbReference>
<organism evidence="2 3">
    <name type="scientific">Helianthus annuus</name>
    <name type="common">Common sunflower</name>
    <dbReference type="NCBI Taxonomy" id="4232"/>
    <lineage>
        <taxon>Eukaryota</taxon>
        <taxon>Viridiplantae</taxon>
        <taxon>Streptophyta</taxon>
        <taxon>Embryophyta</taxon>
        <taxon>Tracheophyta</taxon>
        <taxon>Spermatophyta</taxon>
        <taxon>Magnoliopsida</taxon>
        <taxon>eudicotyledons</taxon>
        <taxon>Gunneridae</taxon>
        <taxon>Pentapetalae</taxon>
        <taxon>asterids</taxon>
        <taxon>campanulids</taxon>
        <taxon>Asterales</taxon>
        <taxon>Asteraceae</taxon>
        <taxon>Asteroideae</taxon>
        <taxon>Heliantheae alliance</taxon>
        <taxon>Heliantheae</taxon>
        <taxon>Helianthus</taxon>
    </lineage>
</organism>
<accession>A0A9K3N609</accession>
<keyword evidence="2" id="KW-0808">Transferase</keyword>
<dbReference type="SUPFAM" id="SSF56112">
    <property type="entry name" value="Protein kinase-like (PK-like)"/>
    <property type="match status" value="1"/>
</dbReference>
<dbReference type="Proteomes" id="UP000215914">
    <property type="component" value="Unassembled WGS sequence"/>
</dbReference>
<dbReference type="PANTHER" id="PTHR27006:SF616">
    <property type="entry name" value="CYSTEINE-RICH RECEPTOR-LIKE PROTEIN KINASE 10"/>
    <property type="match status" value="1"/>
</dbReference>
<dbReference type="AlphaFoldDB" id="A0A9K3N609"/>
<name>A0A9K3N609_HELAN</name>
<feature type="domain" description="Protein kinase" evidence="1">
    <location>
        <begin position="1"/>
        <end position="115"/>
    </location>
</feature>
<dbReference type="PANTHER" id="PTHR27006">
    <property type="entry name" value="PROMASTIGOTE SURFACE ANTIGEN PROTEIN PSA"/>
    <property type="match status" value="1"/>
</dbReference>
<evidence type="ECO:0000313" key="2">
    <source>
        <dbReference type="EMBL" id="KAF5787838.1"/>
    </source>
</evidence>
<evidence type="ECO:0000259" key="1">
    <source>
        <dbReference type="PROSITE" id="PS50011"/>
    </source>
</evidence>
<dbReference type="GO" id="GO:0004672">
    <property type="term" value="F:protein kinase activity"/>
    <property type="evidence" value="ECO:0007669"/>
    <property type="project" value="InterPro"/>
</dbReference>
<protein>
    <recommendedName>
        <fullName evidence="1">Protein kinase domain-containing protein</fullName>
    </recommendedName>
</protein>
<gene>
    <name evidence="2" type="ORF">HanXRQr2_Chr10g0457331</name>
</gene>
<keyword evidence="3" id="KW-1185">Reference proteome</keyword>
<reference evidence="2" key="2">
    <citation type="submission" date="2020-06" db="EMBL/GenBank/DDBJ databases">
        <title>Helianthus annuus Genome sequencing and assembly Release 2.</title>
        <authorList>
            <person name="Gouzy J."/>
            <person name="Langlade N."/>
            <person name="Munos S."/>
        </authorList>
    </citation>
    <scope>NUCLEOTIDE SEQUENCE</scope>
    <source>
        <tissue evidence="2">Leaves</tissue>
    </source>
</reference>
<dbReference type="Gramene" id="mRNA:HanXRQr2_Chr10g0457331">
    <property type="protein sequence ID" value="mRNA:HanXRQr2_Chr10g0457331"/>
    <property type="gene ID" value="HanXRQr2_Chr10g0457331"/>
</dbReference>
<dbReference type="GO" id="GO:0005524">
    <property type="term" value="F:ATP binding"/>
    <property type="evidence" value="ECO:0007669"/>
    <property type="project" value="InterPro"/>
</dbReference>
<comment type="caution">
    <text evidence="2">The sequence shown here is derived from an EMBL/GenBank/DDBJ whole genome shotgun (WGS) entry which is preliminary data.</text>
</comment>
<sequence>MTNTCTYDRGYIAPEYHMTLRCSTKADVYSFGMLVFETITGKSIWNLSPLRPVEYVHKNWLEGTLSDIIDPQIDVDPVSMTKFAEIGLLCVQRLAADRPTMEEVIGMLLGTSPLTRKLARIIVKWRKSPKWPILGIPESMTEHHEAPDSLKGHSEVRINMLMLLTL</sequence>
<dbReference type="InterPro" id="IPR011009">
    <property type="entry name" value="Kinase-like_dom_sf"/>
</dbReference>
<dbReference type="Pfam" id="PF07714">
    <property type="entry name" value="PK_Tyr_Ser-Thr"/>
    <property type="match status" value="1"/>
</dbReference>
<dbReference type="PROSITE" id="PS50011">
    <property type="entry name" value="PROTEIN_KINASE_DOM"/>
    <property type="match status" value="1"/>
</dbReference>
<dbReference type="EMBL" id="MNCJ02000325">
    <property type="protein sequence ID" value="KAF5787838.1"/>
    <property type="molecule type" value="Genomic_DNA"/>
</dbReference>
<dbReference type="InterPro" id="IPR001245">
    <property type="entry name" value="Ser-Thr/Tyr_kinase_cat_dom"/>
</dbReference>
<evidence type="ECO:0000313" key="3">
    <source>
        <dbReference type="Proteomes" id="UP000215914"/>
    </source>
</evidence>
<proteinExistence type="predicted"/>
<reference evidence="2" key="1">
    <citation type="journal article" date="2017" name="Nature">
        <title>The sunflower genome provides insights into oil metabolism, flowering and Asterid evolution.</title>
        <authorList>
            <person name="Badouin H."/>
            <person name="Gouzy J."/>
            <person name="Grassa C.J."/>
            <person name="Murat F."/>
            <person name="Staton S.E."/>
            <person name="Cottret L."/>
            <person name="Lelandais-Briere C."/>
            <person name="Owens G.L."/>
            <person name="Carrere S."/>
            <person name="Mayjonade B."/>
            <person name="Legrand L."/>
            <person name="Gill N."/>
            <person name="Kane N.C."/>
            <person name="Bowers J.E."/>
            <person name="Hubner S."/>
            <person name="Bellec A."/>
            <person name="Berard A."/>
            <person name="Berges H."/>
            <person name="Blanchet N."/>
            <person name="Boniface M.C."/>
            <person name="Brunel D."/>
            <person name="Catrice O."/>
            <person name="Chaidir N."/>
            <person name="Claudel C."/>
            <person name="Donnadieu C."/>
            <person name="Faraut T."/>
            <person name="Fievet G."/>
            <person name="Helmstetter N."/>
            <person name="King M."/>
            <person name="Knapp S.J."/>
            <person name="Lai Z."/>
            <person name="Le Paslier M.C."/>
            <person name="Lippi Y."/>
            <person name="Lorenzon L."/>
            <person name="Mandel J.R."/>
            <person name="Marage G."/>
            <person name="Marchand G."/>
            <person name="Marquand E."/>
            <person name="Bret-Mestries E."/>
            <person name="Morien E."/>
            <person name="Nambeesan S."/>
            <person name="Nguyen T."/>
            <person name="Pegot-Espagnet P."/>
            <person name="Pouilly N."/>
            <person name="Raftis F."/>
            <person name="Sallet E."/>
            <person name="Schiex T."/>
            <person name="Thomas J."/>
            <person name="Vandecasteele C."/>
            <person name="Vares D."/>
            <person name="Vear F."/>
            <person name="Vautrin S."/>
            <person name="Crespi M."/>
            <person name="Mangin B."/>
            <person name="Burke J.M."/>
            <person name="Salse J."/>
            <person name="Munos S."/>
            <person name="Vincourt P."/>
            <person name="Rieseberg L.H."/>
            <person name="Langlade N.B."/>
        </authorList>
    </citation>
    <scope>NUCLEOTIDE SEQUENCE</scope>
    <source>
        <tissue evidence="2">Leaves</tissue>
    </source>
</reference>